<evidence type="ECO:0000313" key="2">
    <source>
        <dbReference type="EMBL" id="PIZ45058.1"/>
    </source>
</evidence>
<name>A0A2M7TGH0_9BACT</name>
<keyword evidence="1" id="KW-0732">Signal</keyword>
<dbReference type="AlphaFoldDB" id="A0A2M7TGH0"/>
<protein>
    <submittedName>
        <fullName evidence="2">Uncharacterized protein</fullName>
    </submittedName>
</protein>
<sequence length="171" mass="18891">MNKITIKQSVILLFVLVILTSMPVFASPPAPTPACSITGIIKSVEFKDAYDEPCLKEPYGCPTDMELQHPARYFLDVSINSVTHVSGDTSFNTCQNMYPVGGVQKIFINKDKVKSGDTFMANQKIDGIVRSFWGESFDSYTLLNKTPQCIVDSDCGKIQKCGMTWQCIEGA</sequence>
<evidence type="ECO:0000313" key="3">
    <source>
        <dbReference type="Proteomes" id="UP000230553"/>
    </source>
</evidence>
<feature type="non-terminal residue" evidence="2">
    <location>
        <position position="171"/>
    </location>
</feature>
<feature type="chain" id="PRO_5014598097" evidence="1">
    <location>
        <begin position="27"/>
        <end position="171"/>
    </location>
</feature>
<evidence type="ECO:0000256" key="1">
    <source>
        <dbReference type="SAM" id="SignalP"/>
    </source>
</evidence>
<dbReference type="EMBL" id="PFNM01000023">
    <property type="protein sequence ID" value="PIZ45058.1"/>
    <property type="molecule type" value="Genomic_DNA"/>
</dbReference>
<accession>A0A2M7TGH0</accession>
<organism evidence="2 3">
    <name type="scientific">Candidatus Wolfebacteria bacterium CG_4_10_14_0_2_um_filter_39_18</name>
    <dbReference type="NCBI Taxonomy" id="1975061"/>
    <lineage>
        <taxon>Bacteria</taxon>
        <taxon>Candidatus Wolfeibacteriota</taxon>
    </lineage>
</organism>
<comment type="caution">
    <text evidence="2">The sequence shown here is derived from an EMBL/GenBank/DDBJ whole genome shotgun (WGS) entry which is preliminary data.</text>
</comment>
<dbReference type="Proteomes" id="UP000230553">
    <property type="component" value="Unassembled WGS sequence"/>
</dbReference>
<reference evidence="3" key="1">
    <citation type="submission" date="2017-09" db="EMBL/GenBank/DDBJ databases">
        <title>Depth-based differentiation of microbial function through sediment-hosted aquifers and enrichment of novel symbionts in the deep terrestrial subsurface.</title>
        <authorList>
            <person name="Probst A.J."/>
            <person name="Ladd B."/>
            <person name="Jarett J.K."/>
            <person name="Geller-Mcgrath D.E."/>
            <person name="Sieber C.M.K."/>
            <person name="Emerson J.B."/>
            <person name="Anantharaman K."/>
            <person name="Thomas B.C."/>
            <person name="Malmstrom R."/>
            <person name="Stieglmeier M."/>
            <person name="Klingl A."/>
            <person name="Woyke T."/>
            <person name="Ryan C.M."/>
            <person name="Banfield J.F."/>
        </authorList>
    </citation>
    <scope>NUCLEOTIDE SEQUENCE [LARGE SCALE GENOMIC DNA]</scope>
</reference>
<proteinExistence type="predicted"/>
<gene>
    <name evidence="2" type="ORF">COY31_01120</name>
</gene>
<feature type="signal peptide" evidence="1">
    <location>
        <begin position="1"/>
        <end position="26"/>
    </location>
</feature>